<proteinExistence type="predicted"/>
<reference evidence="1 2" key="1">
    <citation type="submission" date="2023-12" db="EMBL/GenBank/DDBJ databases">
        <title>the genome sequence of Hyalangium sp. s54d21.</title>
        <authorList>
            <person name="Zhang X."/>
        </authorList>
    </citation>
    <scope>NUCLEOTIDE SEQUENCE [LARGE SCALE GENOMIC DNA]</scope>
    <source>
        <strain evidence="2">s54d21</strain>
    </source>
</reference>
<name>A0ABU5H0Q2_9BACT</name>
<dbReference type="RefSeq" id="WP_321545747.1">
    <property type="nucleotide sequence ID" value="NZ_JAXIVS010000003.1"/>
</dbReference>
<protein>
    <submittedName>
        <fullName evidence="1">Uncharacterized protein</fullName>
    </submittedName>
</protein>
<dbReference type="EMBL" id="JAXIVS010000003">
    <property type="protein sequence ID" value="MDY7227030.1"/>
    <property type="molecule type" value="Genomic_DNA"/>
</dbReference>
<organism evidence="1 2">
    <name type="scientific">Hyalangium rubrum</name>
    <dbReference type="NCBI Taxonomy" id="3103134"/>
    <lineage>
        <taxon>Bacteria</taxon>
        <taxon>Pseudomonadati</taxon>
        <taxon>Myxococcota</taxon>
        <taxon>Myxococcia</taxon>
        <taxon>Myxococcales</taxon>
        <taxon>Cystobacterineae</taxon>
        <taxon>Archangiaceae</taxon>
        <taxon>Hyalangium</taxon>
    </lineage>
</organism>
<keyword evidence="2" id="KW-1185">Reference proteome</keyword>
<dbReference type="Proteomes" id="UP001291309">
    <property type="component" value="Unassembled WGS sequence"/>
</dbReference>
<evidence type="ECO:0000313" key="1">
    <source>
        <dbReference type="EMBL" id="MDY7227030.1"/>
    </source>
</evidence>
<accession>A0ABU5H0Q2</accession>
<sequence length="87" mass="9970">MPRRTNTQFTEDELVALAFEELHLSRNTWHIELVLLDGWMGLKVRRKLGRSVERGASFTAKTSASERKKKFLELVRSAVDELSIDPG</sequence>
<gene>
    <name evidence="1" type="ORF">SYV04_11540</name>
</gene>
<comment type="caution">
    <text evidence="1">The sequence shown here is derived from an EMBL/GenBank/DDBJ whole genome shotgun (WGS) entry which is preliminary data.</text>
</comment>
<evidence type="ECO:0000313" key="2">
    <source>
        <dbReference type="Proteomes" id="UP001291309"/>
    </source>
</evidence>